<evidence type="ECO:0000313" key="4">
    <source>
        <dbReference type="EMBL" id="ORY89253.1"/>
    </source>
</evidence>
<evidence type="ECO:0000259" key="3">
    <source>
        <dbReference type="Pfam" id="PF24855"/>
    </source>
</evidence>
<evidence type="ECO:0000256" key="1">
    <source>
        <dbReference type="SAM" id="Phobius"/>
    </source>
</evidence>
<dbReference type="OrthoDB" id="2536450at2759"/>
<protein>
    <recommendedName>
        <fullName evidence="3">DUF7729 domain-containing protein</fullName>
    </recommendedName>
</protein>
<dbReference type="EMBL" id="MCGR01000006">
    <property type="protein sequence ID" value="ORY89253.1"/>
    <property type="molecule type" value="Genomic_DNA"/>
</dbReference>
<dbReference type="PROSITE" id="PS51257">
    <property type="entry name" value="PROKAR_LIPOPROTEIN"/>
    <property type="match status" value="1"/>
</dbReference>
<dbReference type="PANTHER" id="PTHR34862">
    <property type="entry name" value="SPARK DOMAIN-CONTAINING PROTEIN"/>
    <property type="match status" value="1"/>
</dbReference>
<dbReference type="AlphaFoldDB" id="A0A1Y2FYQ3"/>
<name>A0A1Y2FYQ3_9BASI</name>
<accession>A0A1Y2FYQ3</accession>
<dbReference type="InterPro" id="IPR056146">
    <property type="entry name" value="DUF7729"/>
</dbReference>
<feature type="signal peptide" evidence="2">
    <location>
        <begin position="1"/>
        <end position="18"/>
    </location>
</feature>
<reference evidence="4 5" key="1">
    <citation type="submission" date="2016-07" db="EMBL/GenBank/DDBJ databases">
        <title>Pervasive Adenine N6-methylation of Active Genes in Fungi.</title>
        <authorList>
            <consortium name="DOE Joint Genome Institute"/>
            <person name="Mondo S.J."/>
            <person name="Dannebaum R.O."/>
            <person name="Kuo R.C."/>
            <person name="Labutti K."/>
            <person name="Haridas S."/>
            <person name="Kuo A."/>
            <person name="Salamov A."/>
            <person name="Ahrendt S.R."/>
            <person name="Lipzen A."/>
            <person name="Sullivan W."/>
            <person name="Andreopoulos W.B."/>
            <person name="Clum A."/>
            <person name="Lindquist E."/>
            <person name="Daum C."/>
            <person name="Ramamoorthy G.K."/>
            <person name="Gryganskyi A."/>
            <person name="Culley D."/>
            <person name="Magnuson J.K."/>
            <person name="James T.Y."/>
            <person name="O'Malley M.A."/>
            <person name="Stajich J.E."/>
            <person name="Spatafora J.W."/>
            <person name="Visel A."/>
            <person name="Grigoriev I.V."/>
        </authorList>
    </citation>
    <scope>NUCLEOTIDE SEQUENCE [LARGE SCALE GENOMIC DNA]</scope>
    <source>
        <strain evidence="4 5">62-1032</strain>
    </source>
</reference>
<evidence type="ECO:0000256" key="2">
    <source>
        <dbReference type="SAM" id="SignalP"/>
    </source>
</evidence>
<keyword evidence="1" id="KW-1133">Transmembrane helix</keyword>
<evidence type="ECO:0000313" key="5">
    <source>
        <dbReference type="Proteomes" id="UP000193467"/>
    </source>
</evidence>
<keyword evidence="1" id="KW-0812">Transmembrane</keyword>
<feature type="transmembrane region" description="Helical" evidence="1">
    <location>
        <begin position="236"/>
        <end position="255"/>
    </location>
</feature>
<organism evidence="4 5">
    <name type="scientific">Leucosporidium creatinivorum</name>
    <dbReference type="NCBI Taxonomy" id="106004"/>
    <lineage>
        <taxon>Eukaryota</taxon>
        <taxon>Fungi</taxon>
        <taxon>Dikarya</taxon>
        <taxon>Basidiomycota</taxon>
        <taxon>Pucciniomycotina</taxon>
        <taxon>Microbotryomycetes</taxon>
        <taxon>Leucosporidiales</taxon>
        <taxon>Leucosporidium</taxon>
    </lineage>
</organism>
<proteinExistence type="predicted"/>
<gene>
    <name evidence="4" type="ORF">BCR35DRAFT_300364</name>
</gene>
<sequence>MPALRNIALLALAATASAQLSSVTSSLSSGCQSAATSLISSEFASCASLLSLVSVVTTSGSIISPLETWLNSACTSTCNSSAIDAAVKIVDDGCSSDLADGNTIVTALKYAITNYDTEQKALCLQSTSNSTYCISQLLTSVQSATGTDLSVTDIQSIYSNTTILSQLTPAELCTDCNHGLVSAFSSLDNGTLTSFASSECGSSFADGQTPSTVALKSGNGTSSSTESTPLSGAGRVGAGAMVAGVVAVAFGALSLM</sequence>
<keyword evidence="5" id="KW-1185">Reference proteome</keyword>
<keyword evidence="2" id="KW-0732">Signal</keyword>
<comment type="caution">
    <text evidence="4">The sequence shown here is derived from an EMBL/GenBank/DDBJ whole genome shotgun (WGS) entry which is preliminary data.</text>
</comment>
<keyword evidence="1" id="KW-0472">Membrane</keyword>
<feature type="domain" description="DUF7729" evidence="3">
    <location>
        <begin position="28"/>
        <end position="189"/>
    </location>
</feature>
<dbReference type="InParanoid" id="A0A1Y2FYQ3"/>
<dbReference type="PANTHER" id="PTHR34862:SF1">
    <property type="entry name" value="SPARK DOMAIN-CONTAINING PROTEIN"/>
    <property type="match status" value="1"/>
</dbReference>
<dbReference type="Proteomes" id="UP000193467">
    <property type="component" value="Unassembled WGS sequence"/>
</dbReference>
<feature type="chain" id="PRO_5012124166" description="DUF7729 domain-containing protein" evidence="2">
    <location>
        <begin position="19"/>
        <end position="256"/>
    </location>
</feature>
<dbReference type="Pfam" id="PF24855">
    <property type="entry name" value="DUF7729"/>
    <property type="match status" value="1"/>
</dbReference>